<dbReference type="Proteomes" id="UP000192775">
    <property type="component" value="Chromosome"/>
</dbReference>
<dbReference type="EMBL" id="CP020715">
    <property type="protein sequence ID" value="ARJ03805.1"/>
    <property type="molecule type" value="Genomic_DNA"/>
</dbReference>
<dbReference type="KEGG" id="cphy:B5808_00065"/>
<reference evidence="1 2" key="1">
    <citation type="submission" date="2017-04" db="EMBL/GenBank/DDBJ databases">
        <authorList>
            <person name="Afonso C.L."/>
            <person name="Miller P.J."/>
            <person name="Scott M.A."/>
            <person name="Spackman E."/>
            <person name="Goraichik I."/>
            <person name="Dimitrov K.M."/>
            <person name="Suarez D.L."/>
            <person name="Swayne D.E."/>
        </authorList>
    </citation>
    <scope>NUCLEOTIDE SEQUENCE [LARGE SCALE GENOMIC DNA]</scope>
    <source>
        <strain evidence="2">XA(T)</strain>
    </source>
</reference>
<dbReference type="STRING" id="1619308.B5808_00065"/>
<gene>
    <name evidence="1" type="ORF">B5808_00065</name>
</gene>
<proteinExistence type="predicted"/>
<evidence type="ECO:0000313" key="2">
    <source>
        <dbReference type="Proteomes" id="UP000192775"/>
    </source>
</evidence>
<evidence type="ECO:0000313" key="1">
    <source>
        <dbReference type="EMBL" id="ARJ03805.1"/>
    </source>
</evidence>
<protein>
    <submittedName>
        <fullName evidence="1">Uncharacterized protein</fullName>
    </submittedName>
</protein>
<name>A0A1X9LF44_9MICO</name>
<sequence>MALSRRRRKELKRLKGSAESLWADQQVLIERASDVLKQAKLQAGHLTTEEVIPRVKTAADSVSPAISKNVAAVKAAGDTARDRFTSDVVPAVATTLGSAVAVLQAARDPELAKKRAKKLKKNVSKNIAAFSPKKQKSGPGAGAVVLISLGAVVAVGVAYAVWQTFRADDELWIADEEPDSLDKPNAEG</sequence>
<dbReference type="AlphaFoldDB" id="A0A1X9LF44"/>
<dbReference type="RefSeq" id="WP_085017617.1">
    <property type="nucleotide sequence ID" value="NZ_BMHD01000001.1"/>
</dbReference>
<keyword evidence="2" id="KW-1185">Reference proteome</keyword>
<organism evidence="1 2">
    <name type="scientific">Cnuibacter physcomitrellae</name>
    <dbReference type="NCBI Taxonomy" id="1619308"/>
    <lineage>
        <taxon>Bacteria</taxon>
        <taxon>Bacillati</taxon>
        <taxon>Actinomycetota</taxon>
        <taxon>Actinomycetes</taxon>
        <taxon>Micrococcales</taxon>
        <taxon>Microbacteriaceae</taxon>
        <taxon>Cnuibacter</taxon>
    </lineage>
</organism>
<accession>A0A1X9LF44</accession>